<dbReference type="AlphaFoldDB" id="I1NZ50"/>
<feature type="compositionally biased region" description="Basic residues" evidence="1">
    <location>
        <begin position="55"/>
        <end position="65"/>
    </location>
</feature>
<dbReference type="OMA" id="PRRRWMA"/>
<protein>
    <submittedName>
        <fullName evidence="2">Uncharacterized protein</fullName>
    </submittedName>
</protein>
<feature type="region of interest" description="Disordered" evidence="1">
    <location>
        <begin position="36"/>
        <end position="84"/>
    </location>
</feature>
<reference evidence="2" key="1">
    <citation type="submission" date="2015-06" db="UniProtKB">
        <authorList>
            <consortium name="EnsemblPlants"/>
        </authorList>
    </citation>
    <scope>IDENTIFICATION</scope>
</reference>
<dbReference type="EnsemblPlants" id="ORGLA02G0100600.1">
    <property type="protein sequence ID" value="ORGLA02G0100600.1"/>
    <property type="gene ID" value="ORGLA02G0100600"/>
</dbReference>
<feature type="compositionally biased region" description="Gly residues" evidence="1">
    <location>
        <begin position="69"/>
        <end position="79"/>
    </location>
</feature>
<keyword evidence="3" id="KW-1185">Reference proteome</keyword>
<dbReference type="HOGENOM" id="CLU_1909936_0_0_1"/>
<accession>I1NZ50</accession>
<evidence type="ECO:0000256" key="1">
    <source>
        <dbReference type="SAM" id="MobiDB-lite"/>
    </source>
</evidence>
<evidence type="ECO:0000313" key="3">
    <source>
        <dbReference type="Proteomes" id="UP000007306"/>
    </source>
</evidence>
<dbReference type="Gramene" id="ORGLA02G0100600.1">
    <property type="protein sequence ID" value="ORGLA02G0100600.1"/>
    <property type="gene ID" value="ORGLA02G0100600"/>
</dbReference>
<proteinExistence type="predicted"/>
<dbReference type="Proteomes" id="UP000007306">
    <property type="component" value="Chromosome 2"/>
</dbReference>
<evidence type="ECO:0000313" key="2">
    <source>
        <dbReference type="EnsemblPlants" id="ORGLA02G0100600.1"/>
    </source>
</evidence>
<organism evidence="2 3">
    <name type="scientific">Oryza glaberrima</name>
    <name type="common">African rice</name>
    <dbReference type="NCBI Taxonomy" id="4538"/>
    <lineage>
        <taxon>Eukaryota</taxon>
        <taxon>Viridiplantae</taxon>
        <taxon>Streptophyta</taxon>
        <taxon>Embryophyta</taxon>
        <taxon>Tracheophyta</taxon>
        <taxon>Spermatophyta</taxon>
        <taxon>Magnoliopsida</taxon>
        <taxon>Liliopsida</taxon>
        <taxon>Poales</taxon>
        <taxon>Poaceae</taxon>
        <taxon>BOP clade</taxon>
        <taxon>Oryzoideae</taxon>
        <taxon>Oryzeae</taxon>
        <taxon>Oryzinae</taxon>
        <taxon>Oryza</taxon>
    </lineage>
</organism>
<sequence length="133" mass="14879">MAAVRTVAARLLLPRRRWMAGDQAAPRRWSRRRAAQIRASMAGSGRGEASESRWRRWRGGRQRGRRGPDGGGGSGGGKATGRARWWGRRGGCRRIWQLAWRLASHWPDPASSSGEGGHLPVCQREEELRLGMR</sequence>
<reference evidence="2 3" key="2">
    <citation type="submission" date="2018-04" db="EMBL/GenBank/DDBJ databases">
        <title>OglaRS2 (Oryza glaberrima Reference Sequence Version 2).</title>
        <authorList>
            <person name="Zhang J."/>
            <person name="Kudrna D."/>
            <person name="Lee S."/>
            <person name="Talag J."/>
            <person name="Rajasekar S."/>
            <person name="Wing R.A."/>
        </authorList>
    </citation>
    <scope>NUCLEOTIDE SEQUENCE [LARGE SCALE GENOMIC DNA]</scope>
    <source>
        <strain evidence="2 3">cv. IRGC 96717</strain>
    </source>
</reference>
<name>I1NZ50_ORYGL</name>